<protein>
    <submittedName>
        <fullName evidence="1">ORF F4L</fullName>
    </submittedName>
</protein>
<reference evidence="1" key="2">
    <citation type="submission" date="1997-08" db="EMBL/GenBank/DDBJ databases">
        <authorList>
            <person name="Sriskantha A."/>
            <person name="Osborne R.J."/>
            <person name="Dall D.J."/>
        </authorList>
    </citation>
    <scope>NUCLEOTIDE SEQUENCE</scope>
</reference>
<reference evidence="1" key="1">
    <citation type="journal article" date="1997" name="J. Gen. Virol.">
        <title>Mapping of the Heliothis armigera entomopoxvirus (HaEPV) genome, and analysis of genes encoding the HaEPV spheroidin and nucleoside triphosphate phosphohydrolase I proteins.</title>
        <authorList>
            <person name="Sriskantha A."/>
            <person name="Osborne R.J."/>
            <person name="Dall D.J."/>
        </authorList>
    </citation>
    <scope>NUCLEOTIDE SEQUENCE</scope>
</reference>
<accession>O37322</accession>
<sequence length="85" mass="9921">IDKFIIECKINKCEYINLSSGACINIYVAEGDTILHFNKNCDIIAYKIINEMKLYYSVYKIFEKLELCCTDCFESIIKNINNSLF</sequence>
<dbReference type="EMBL" id="AF019224">
    <property type="protein sequence ID" value="AAB96627.1"/>
    <property type="molecule type" value="Genomic_DNA"/>
</dbReference>
<evidence type="ECO:0000313" key="1">
    <source>
        <dbReference type="EMBL" id="AAB96627.1"/>
    </source>
</evidence>
<organismHost>
    <name type="scientific">Lepidoptera</name>
    <name type="common">moths &amp; butterflies</name>
    <dbReference type="NCBI Taxonomy" id="7088"/>
</organismHost>
<proteinExistence type="predicted"/>
<name>O37322_HAEPV</name>
<feature type="non-terminal residue" evidence="1">
    <location>
        <position position="1"/>
    </location>
</feature>
<organism evidence="1">
    <name type="scientific">Heliothis armigera entomopoxvirus</name>
    <name type="common">HaEPV</name>
    <dbReference type="NCBI Taxonomy" id="10290"/>
    <lineage>
        <taxon>Viruses</taxon>
        <taxon>Varidnaviria</taxon>
        <taxon>Bamfordvirae</taxon>
        <taxon>Nucleocytoviricota</taxon>
        <taxon>Pokkesviricetes</taxon>
        <taxon>Chitovirales</taxon>
        <taxon>Poxviridae</taxon>
        <taxon>Entomopoxvirinae</taxon>
        <taxon>Betaentomopoxvirus</taxon>
    </lineage>
</organism>